<feature type="transmembrane region" description="Helical" evidence="2">
    <location>
        <begin position="90"/>
        <end position="107"/>
    </location>
</feature>
<feature type="transmembrane region" description="Helical" evidence="2">
    <location>
        <begin position="151"/>
        <end position="168"/>
    </location>
</feature>
<gene>
    <name evidence="3" type="ORF">A6X21_10630</name>
</gene>
<evidence type="ECO:0000256" key="1">
    <source>
        <dbReference type="SAM" id="MobiDB-lite"/>
    </source>
</evidence>
<feature type="transmembrane region" description="Helical" evidence="2">
    <location>
        <begin position="127"/>
        <end position="145"/>
    </location>
</feature>
<dbReference type="AlphaFoldDB" id="A0A1C3E6R8"/>
<organism evidence="3 4">
    <name type="scientific">Planctopirus hydrillae</name>
    <dbReference type="NCBI Taxonomy" id="1841610"/>
    <lineage>
        <taxon>Bacteria</taxon>
        <taxon>Pseudomonadati</taxon>
        <taxon>Planctomycetota</taxon>
        <taxon>Planctomycetia</taxon>
        <taxon>Planctomycetales</taxon>
        <taxon>Planctomycetaceae</taxon>
        <taxon>Planctopirus</taxon>
    </lineage>
</organism>
<sequence length="210" mass="23375">MRNQLVSADRQAHAVMQKLMSPGLLMKSRGICIHGPVLLHLPAMSFTYFSGSTIPSMPPILVVAVLLTISNLFMTYAWYGHLKDHAHQPLWIAVLVSWGVAFFEYLVQVPANRFGNDHHISLGQLKILQEVITLAVFVPFAIYYMNRPLSWNFLWAGCCMLGAVYFIFNDPAAKAEKHESTATAQAANEPVTHQEASSPLPAVTHTSRED</sequence>
<proteinExistence type="predicted"/>
<dbReference type="Pfam" id="PF04342">
    <property type="entry name" value="DMT_6"/>
    <property type="match status" value="1"/>
</dbReference>
<reference evidence="3 4" key="1">
    <citation type="submission" date="2016-05" db="EMBL/GenBank/DDBJ databases">
        <title>Genomic and physiological characterization of Planctopirus sp. isolated from fresh water lake.</title>
        <authorList>
            <person name="Subhash Y."/>
            <person name="Ramana C."/>
        </authorList>
    </citation>
    <scope>NUCLEOTIDE SEQUENCE [LARGE SCALE GENOMIC DNA]</scope>
    <source>
        <strain evidence="3 4">JC280</strain>
    </source>
</reference>
<protein>
    <submittedName>
        <fullName evidence="3">Uncharacterized protein</fullName>
    </submittedName>
</protein>
<name>A0A1C3E6R8_9PLAN</name>
<feature type="transmembrane region" description="Helical" evidence="2">
    <location>
        <begin position="28"/>
        <end position="48"/>
    </location>
</feature>
<keyword evidence="4" id="KW-1185">Reference proteome</keyword>
<dbReference type="PANTHER" id="PTHR38482:SF1">
    <property type="entry name" value="DMT FAMILY PROTEIN"/>
    <property type="match status" value="1"/>
</dbReference>
<dbReference type="Proteomes" id="UP000094828">
    <property type="component" value="Unassembled WGS sequence"/>
</dbReference>
<keyword evidence="2" id="KW-0812">Transmembrane</keyword>
<keyword evidence="2" id="KW-1133">Transmembrane helix</keyword>
<keyword evidence="2" id="KW-0472">Membrane</keyword>
<accession>A0A1C3E6R8</accession>
<evidence type="ECO:0000313" key="4">
    <source>
        <dbReference type="Proteomes" id="UP000094828"/>
    </source>
</evidence>
<feature type="region of interest" description="Disordered" evidence="1">
    <location>
        <begin position="178"/>
        <end position="210"/>
    </location>
</feature>
<dbReference type="PANTHER" id="PTHR38482">
    <property type="entry name" value="DMT FAMILY PROTEIN"/>
    <property type="match status" value="1"/>
</dbReference>
<comment type="caution">
    <text evidence="3">The sequence shown here is derived from an EMBL/GenBank/DDBJ whole genome shotgun (WGS) entry which is preliminary data.</text>
</comment>
<evidence type="ECO:0000313" key="3">
    <source>
        <dbReference type="EMBL" id="ODA28938.1"/>
    </source>
</evidence>
<dbReference type="STRING" id="1841610.A6X21_10630"/>
<dbReference type="InterPro" id="IPR007437">
    <property type="entry name" value="DUF486"/>
</dbReference>
<dbReference type="EMBL" id="LYDR01000150">
    <property type="protein sequence ID" value="ODA28938.1"/>
    <property type="molecule type" value="Genomic_DNA"/>
</dbReference>
<feature type="transmembrane region" description="Helical" evidence="2">
    <location>
        <begin position="60"/>
        <end position="78"/>
    </location>
</feature>
<evidence type="ECO:0000256" key="2">
    <source>
        <dbReference type="SAM" id="Phobius"/>
    </source>
</evidence>